<reference evidence="15 16" key="1">
    <citation type="submission" date="2020-11" db="EMBL/GenBank/DDBJ databases">
        <authorList>
            <person name="Wallbank WR R."/>
            <person name="Pardo Diaz C."/>
            <person name="Kozak K."/>
            <person name="Martin S."/>
            <person name="Jiggins C."/>
            <person name="Moest M."/>
            <person name="Warren A I."/>
            <person name="Generalovic N T."/>
            <person name="Byers J.R.P. K."/>
            <person name="Montejo-Kovacevich G."/>
            <person name="Yen C E."/>
        </authorList>
    </citation>
    <scope>NUCLEOTIDE SEQUENCE [LARGE SCALE GENOMIC DNA]</scope>
</reference>
<feature type="region of interest" description="Disordered" evidence="11">
    <location>
        <begin position="1931"/>
        <end position="1950"/>
    </location>
</feature>
<accession>A0A7R8UAF4</accession>
<evidence type="ECO:0000256" key="7">
    <source>
        <dbReference type="ARBA" id="ARBA00023157"/>
    </source>
</evidence>
<dbReference type="CDD" id="cd00096">
    <property type="entry name" value="Ig"/>
    <property type="match status" value="2"/>
</dbReference>
<feature type="compositionally biased region" description="Basic and acidic residues" evidence="11">
    <location>
        <begin position="1003"/>
        <end position="1026"/>
    </location>
</feature>
<dbReference type="Gene3D" id="3.30.200.20">
    <property type="entry name" value="Phosphorylase Kinase, domain 1"/>
    <property type="match status" value="1"/>
</dbReference>
<dbReference type="GO" id="GO:0031430">
    <property type="term" value="C:M band"/>
    <property type="evidence" value="ECO:0007669"/>
    <property type="project" value="UniProtKB-SubCell"/>
</dbReference>
<keyword evidence="4" id="KW-0677">Repeat</keyword>
<proteinExistence type="inferred from homology"/>
<evidence type="ECO:0000259" key="13">
    <source>
        <dbReference type="PROSITE" id="PS50835"/>
    </source>
</evidence>
<keyword evidence="5" id="KW-0547">Nucleotide-binding</keyword>
<evidence type="ECO:0000256" key="3">
    <source>
        <dbReference type="ARBA" id="ARBA00022490"/>
    </source>
</evidence>
<feature type="domain" description="Ig-like" evidence="13">
    <location>
        <begin position="222"/>
        <end position="309"/>
    </location>
</feature>
<sequence>MNGVEHASCSAQLVVGHLTAEEKEKLAESNAPYFSIRLKDAEMLEGTFFRFMVKVHGEPNPKVKFYKDGEEVKEFDGKIQINRDKDYLGFYELVIPEVHKEDAGTYRCEATNKFGKADCEANVTVCEDKNIFGELSGQILPPGEKPEFMWKRNGVPFDPEERFKVLMGEDEDSLALVFQHVKPEDAGIYTCVAQTSTGNISCSAELTVQGAIQTLHREPEKPTLIIEKREANASIGASAMLELQCKGFPKPAVQWKHEGKLIEPSAKYKFLYEDAESMSLVIKDVNTEDAGLYTITAENELGEDTGEMSLIIKAPPKVKKVHNAECSVGETLKMEVEVEGCPSPNLKIYNNGKEVIENDRVTISKTEIAKSTEKCTIQIKNVQLTDAGSYSIIASNEISQTSEFWDCTVKSKPIIVKHLEKEYVHGEQEDVHMTVRVDAFPAPKVKWFQDGEEISSKDTRFQTSVDGNAYTLKISHATRVDAAKYSVQFENEHGKATDETQLKMKCNPVLTKKLNNIVVTEGDTNVELAIGIDCYPQPHIKWFIDGIEIEEKRKEFLRTHDGDDVKLIIKEAQTNLQGTYSCIIMNDYGKIETECTVTVECKPKIRRPLKDIEVPEDDTLTLEVEIYSVPEPEVKWYKDGQEVRTDARLKIMRDKHRSETYSLTLNLVKPTDAGDYEVRATNKLGTSTSLSHVTVLTTQKLSKRKSEVVEEDLPKPQSGELDEIGAEKRTISHCTKIGENGEMITVSISTEESHQGEVSGPDESHTIHKMRATTIIFEEDGGEPATSVNLVQPNRPHASSLQVEEVGSFIISKQEESVSYHHQMPGTPTQGIIQEADSEENIKFNRATSRGISITSATSDEDAKGQGIYSRDIAVDEIQENIPFEDGYAEVRLKTTTIEETQVIVADVEDAEEVPVNKPRRATIDNLEDEHNQRRRKSHLVDAVDTSVDDEDFSSTKRTATTKQNLMKQEQAEVDVWADRDTDILPPKKKQQAKVWTAEEAEEKTVEADKGDTDFWADRDTDDIRPRKQRGQSFQIEEAEERQFPSKKEDDDIWADRDTDDIRHKKQSAQVWHTEEVEEKQFSSKKEDINIWGDDDDDNNFSKQKQRASLYNTGDVQEVEHDLGKSARKPSSPTSVSPKSKSAEEDFWADRDDDKIPEKVEWRSKFDENKSNEKLLETDDDCPKKQKASIEDDDNVSDLIKRIQKQKSLIEDMMEQTQKQKIEERKAQIAKLKSSIDDGGGQNRPEALPEILHADVFDKQSYESVPLKYEVIAQGIPTPEAEWYHDNKLVKPDNRVKQTVVGDKYRLEIQELKLEDAGNWKVIIKNKLGEKVQAGVLTVEPVAEYRKPIIKKPLEDTQSQKDVNLVLSVVFTADPLPDIVWLKDGVEIKSDENMKMKLETKELDYGLKEFTATLTFPSTRHWDTGRYEIKIKNKYGYAESSAWLDILHKPDIEGLKDQTVVPYDSAVFDANVYANPKPKVTWSRGDENLANNDNFEVIADVEAEKYRLACQSVQPTDGGVITVTATNSQGTTVANVNLNVHVEKPKFVKEPEDQYIHDYGEVEVRVRAHAIPKPTIHWLKDGKPIDLKAIDARSKELKYKVASSSSSDEHMASDFSITHFGHEDVGEYSAVAVNEVGETEAKFMLHMLQLPPSFTKKLEKVVEVSQDEPLELKCSVDGSPVPIATWYKDGEEVKPSKHVHLTNAPDGTIKLEIENAQPEDSGAYKLVVSNPSGENAALCAVAVKPAPMLPKFIKPLNDLKVVIGQPLNLEAQITGFPSPEIHWFKDGVPIRPSTAVNFINKPEGIIGLSIDAARPEDAGNYTVAIANKLGDIVGEAKVEIQPKEKKPVFVADLEDVQAVEGFPVKMGVKIVGHPLPELKWLRNGQEILPSGDHCKITQNPDGTASLIIDKVKPEDSGIYEVVASNPLGKTSSKAKLSVTPKADESVPEEPPQFISSLRDVSADEGQELALSAPFIGNPIPEIIWSKDGVPISPNERIMMTCDGKHVGLTINPAEVDDSGVYSCLLANPLGEDASKCRTNVRKVYKKPSFSQKLFDQQHPSGLDAKLPVKVSGVPYPDLTWYYNDKPIKAGPKYKIKHDGDHQILTITNGTPDDSGYYKCVARNREGEDSTQCKLDIVDKLDRAPRAEPPSFLKKIGDTEVYQGMKAKFTACVTGYPEPEVEWFKNGQRLFPSEKYTLETEPNGLLRLIVNNIEEADVGRFSCRIYNPHGDDICHAELIYDSFEPRTKRPMADQYQEYDKYKKSGAPTPLSDKPIISRMTDRHLTLSWRPSIPSAPRFPVTYQVEMLELPDGEWFTVRTGIRSCACDIRNLEPHRDYRFRIRVENKYGVSDPSPYAQTYRQKIIPDPPKFYPYLPPGIDFRPETSPYFPKDFDIERPPHDNYAQAPQFLRREDDVIYGVKGHNVDLFWFVYGYPKPKMTYYFDDTLIEPGGRFDYSYTRNGQATLFINKMLDRDVGIYEAVASNEHGEARQRVRLEIAEHPRFIKRPNETYIMARKSGRIEAHVVGIPYPEIRWYKDWQPIFDTTRIKINFYEPDICVLTINDAIMKDEGLYSISARNVAGAVSTSVMVHIEEDEDNYIYKTYARHPYVRPRLNDTYDSLYDIGDELGRGTQGITYHAVERATGNNYAAKIMHGKSELRPFMHNEIDMMNMLNHKKLIRLHDAFDRDNTVTLITELAGGGELVRDNLLKRDFYTERDVAMYIRQLLWGLEHMHGVGVGHMGLTLKDLLISHPGSDDLKICDFGLARRIHLGKLATLDYGMPEFVSPEVVNKEGVGYAHDMWGTGLITYILLGGMNPFKGADDRETMTKIREGRWDFYDDIWLHISDEGRDFIKQLLKYTAEERMDVRTALRHPWFFMLDRKPTGDEYQINTDRLRNYYNHYRDWYANAACKFYYRRRRLSGAFTHPSRMVYPPGEAYTPEATPEPAPRQRIRPKIEDRGSKFLHPDYELGLIKSESHYQYGPDTYLLQLRDVDFPVRLREYMKIAHRRSPSYAINESTIDWSLPIIRERRRFTDVMDEEIDDERKARITRYGINDSYTIRRLRTELGPRLESYAEADAMMECQREGCVPFFREKTANPCYH</sequence>
<evidence type="ECO:0000256" key="9">
    <source>
        <dbReference type="ARBA" id="ARBA00023319"/>
    </source>
</evidence>
<dbReference type="GO" id="GO:0019899">
    <property type="term" value="F:enzyme binding"/>
    <property type="evidence" value="ECO:0007669"/>
    <property type="project" value="UniProtKB-ARBA"/>
</dbReference>
<evidence type="ECO:0000256" key="1">
    <source>
        <dbReference type="ARBA" id="ARBA00006692"/>
    </source>
</evidence>
<dbReference type="Gene3D" id="1.10.510.10">
    <property type="entry name" value="Transferase(Phosphotransferase) domain 1"/>
    <property type="match status" value="1"/>
</dbReference>
<dbReference type="FunFam" id="2.60.40.10:FF:000796">
    <property type="entry name" value="Muscle M-line assembly protein unc-89"/>
    <property type="match status" value="1"/>
</dbReference>
<feature type="domain" description="Ig-like" evidence="13">
    <location>
        <begin position="96"/>
        <end position="207"/>
    </location>
</feature>
<dbReference type="PROSITE" id="PS50835">
    <property type="entry name" value="IG_LIKE"/>
    <property type="match status" value="11"/>
</dbReference>
<evidence type="ECO:0000259" key="12">
    <source>
        <dbReference type="PROSITE" id="PS50011"/>
    </source>
</evidence>
<dbReference type="InterPro" id="IPR003961">
    <property type="entry name" value="FN3_dom"/>
</dbReference>
<keyword evidence="7" id="KW-1015">Disulfide bond</keyword>
<dbReference type="FunCoup" id="A0A7R8UAF4">
    <property type="interactions" value="51"/>
</dbReference>
<dbReference type="EMBL" id="LR899009">
    <property type="protein sequence ID" value="CAD7077144.1"/>
    <property type="molecule type" value="Genomic_DNA"/>
</dbReference>
<evidence type="ECO:0000256" key="5">
    <source>
        <dbReference type="ARBA" id="ARBA00022741"/>
    </source>
</evidence>
<comment type="similarity">
    <text evidence="1">Belongs to the protein kinase superfamily. CAMK Ser/Thr protein kinase family.</text>
</comment>
<evidence type="ECO:0008006" key="17">
    <source>
        <dbReference type="Google" id="ProtNLM"/>
    </source>
</evidence>
<protein>
    <recommendedName>
        <fullName evidence="17">Muscle M-line assembly protein unc-89</fullName>
    </recommendedName>
</protein>
<dbReference type="FunFam" id="2.60.40.10:FF:000345">
    <property type="entry name" value="Muscle M-line assembly protein unc-89"/>
    <property type="match status" value="3"/>
</dbReference>
<keyword evidence="9" id="KW-0393">Immunoglobulin domain</keyword>
<dbReference type="InterPro" id="IPR011009">
    <property type="entry name" value="Kinase-like_dom_sf"/>
</dbReference>
<dbReference type="PANTHER" id="PTHR47633:SF4">
    <property type="entry name" value="MYOPALLADIN ISOFORM X1"/>
    <property type="match status" value="1"/>
</dbReference>
<feature type="compositionally biased region" description="Polar residues" evidence="11">
    <location>
        <begin position="1101"/>
        <end position="1115"/>
    </location>
</feature>
<dbReference type="Pfam" id="PF07679">
    <property type="entry name" value="I-set"/>
    <property type="match status" value="19"/>
</dbReference>
<dbReference type="InterPro" id="IPR036116">
    <property type="entry name" value="FN3_sf"/>
</dbReference>
<evidence type="ECO:0000313" key="16">
    <source>
        <dbReference type="Proteomes" id="UP000594454"/>
    </source>
</evidence>
<evidence type="ECO:0000256" key="8">
    <source>
        <dbReference type="ARBA" id="ARBA00023179"/>
    </source>
</evidence>
<dbReference type="GO" id="GO:0045214">
    <property type="term" value="P:sarcomere organization"/>
    <property type="evidence" value="ECO:0007669"/>
    <property type="project" value="UniProtKB-ARBA"/>
</dbReference>
<feature type="domain" description="Ig-like" evidence="13">
    <location>
        <begin position="1847"/>
        <end position="1939"/>
    </location>
</feature>
<feature type="compositionally biased region" description="Basic and acidic residues" evidence="11">
    <location>
        <begin position="1041"/>
        <end position="1063"/>
    </location>
</feature>
<dbReference type="FunFam" id="2.60.40.10:FF:000519">
    <property type="entry name" value="Muscle M-line assembly protein unc-89"/>
    <property type="match status" value="1"/>
</dbReference>
<evidence type="ECO:0000256" key="6">
    <source>
        <dbReference type="ARBA" id="ARBA00022840"/>
    </source>
</evidence>
<dbReference type="GO" id="GO:0007525">
    <property type="term" value="P:somatic muscle development"/>
    <property type="evidence" value="ECO:0007669"/>
    <property type="project" value="UniProtKB-ARBA"/>
</dbReference>
<dbReference type="Pfam" id="PF00069">
    <property type="entry name" value="Pkinase"/>
    <property type="match status" value="1"/>
</dbReference>
<keyword evidence="3" id="KW-0963">Cytoplasm</keyword>
<evidence type="ECO:0000256" key="2">
    <source>
        <dbReference type="ARBA" id="ARBA00022443"/>
    </source>
</evidence>
<keyword evidence="6" id="KW-0067">ATP-binding</keyword>
<feature type="region of interest" description="Disordered" evidence="11">
    <location>
        <begin position="919"/>
        <end position="1191"/>
    </location>
</feature>
<feature type="compositionally biased region" description="Basic and acidic residues" evidence="11">
    <location>
        <begin position="1073"/>
        <end position="1089"/>
    </location>
</feature>
<feature type="domain" description="Ig-like" evidence="13">
    <location>
        <begin position="603"/>
        <end position="691"/>
    </location>
</feature>
<dbReference type="PROSITE" id="PS50853">
    <property type="entry name" value="FN3"/>
    <property type="match status" value="1"/>
</dbReference>
<dbReference type="CDD" id="cd00063">
    <property type="entry name" value="FN3"/>
    <property type="match status" value="1"/>
</dbReference>
<dbReference type="InterPro" id="IPR007110">
    <property type="entry name" value="Ig-like_dom"/>
</dbReference>
<keyword evidence="16" id="KW-1185">Reference proteome</keyword>
<dbReference type="FunFam" id="2.60.40.10:FF:000919">
    <property type="entry name" value="Uncharacterized protein, isoform C"/>
    <property type="match status" value="1"/>
</dbReference>
<dbReference type="InParanoid" id="A0A7R8UAF4"/>
<name>A0A7R8UAF4_HERIL</name>
<feature type="domain" description="Fibronectin type-III" evidence="14">
    <location>
        <begin position="2265"/>
        <end position="2366"/>
    </location>
</feature>
<dbReference type="SUPFAM" id="SSF48726">
    <property type="entry name" value="Immunoglobulin"/>
    <property type="match status" value="19"/>
</dbReference>
<dbReference type="InterPro" id="IPR003598">
    <property type="entry name" value="Ig_sub2"/>
</dbReference>
<organism evidence="15 16">
    <name type="scientific">Hermetia illucens</name>
    <name type="common">Black soldier fly</name>
    <dbReference type="NCBI Taxonomy" id="343691"/>
    <lineage>
        <taxon>Eukaryota</taxon>
        <taxon>Metazoa</taxon>
        <taxon>Ecdysozoa</taxon>
        <taxon>Arthropoda</taxon>
        <taxon>Hexapoda</taxon>
        <taxon>Insecta</taxon>
        <taxon>Pterygota</taxon>
        <taxon>Neoptera</taxon>
        <taxon>Endopterygota</taxon>
        <taxon>Diptera</taxon>
        <taxon>Brachycera</taxon>
        <taxon>Stratiomyomorpha</taxon>
        <taxon>Stratiomyidae</taxon>
        <taxon>Hermetiinae</taxon>
        <taxon>Hermetia</taxon>
    </lineage>
</organism>
<evidence type="ECO:0000256" key="11">
    <source>
        <dbReference type="SAM" id="MobiDB-lite"/>
    </source>
</evidence>
<dbReference type="SMART" id="SM00408">
    <property type="entry name" value="IGc2"/>
    <property type="match status" value="15"/>
</dbReference>
<feature type="compositionally biased region" description="Polar residues" evidence="11">
    <location>
        <begin position="956"/>
        <end position="968"/>
    </location>
</feature>
<dbReference type="SUPFAM" id="SSF49265">
    <property type="entry name" value="Fibronectin type III"/>
    <property type="match status" value="1"/>
</dbReference>
<dbReference type="FunFam" id="2.60.40.10:FF:000802">
    <property type="entry name" value="Muscle M-line assembly protein unc-89"/>
    <property type="match status" value="1"/>
</dbReference>
<dbReference type="InterPro" id="IPR013783">
    <property type="entry name" value="Ig-like_fold"/>
</dbReference>
<dbReference type="SMART" id="SM00409">
    <property type="entry name" value="IG"/>
    <property type="match status" value="19"/>
</dbReference>
<evidence type="ECO:0000259" key="14">
    <source>
        <dbReference type="PROSITE" id="PS50853"/>
    </source>
</evidence>
<dbReference type="InterPro" id="IPR003599">
    <property type="entry name" value="Ig_sub"/>
</dbReference>
<gene>
    <name evidence="15" type="ORF">HERILL_LOCUS517</name>
</gene>
<comment type="subcellular location">
    <subcellularLocation>
        <location evidence="10">Cytoplasm</location>
        <location evidence="10">Myofibril</location>
        <location evidence="10">Sarcomere</location>
        <location evidence="10">M line</location>
    </subcellularLocation>
</comment>
<feature type="domain" description="Ig-like" evidence="13">
    <location>
        <begin position="508"/>
        <end position="598"/>
    </location>
</feature>
<feature type="domain" description="Ig-like" evidence="13">
    <location>
        <begin position="1951"/>
        <end position="2041"/>
    </location>
</feature>
<evidence type="ECO:0000256" key="10">
    <source>
        <dbReference type="ARBA" id="ARBA00037833"/>
    </source>
</evidence>
<feature type="domain" description="Ig-like" evidence="13">
    <location>
        <begin position="413"/>
        <end position="503"/>
    </location>
</feature>
<dbReference type="Pfam" id="PF00041">
    <property type="entry name" value="fn3"/>
    <property type="match status" value="1"/>
</dbReference>
<dbReference type="SUPFAM" id="SSF56112">
    <property type="entry name" value="Protein kinase-like (PK-like)"/>
    <property type="match status" value="1"/>
</dbReference>
<dbReference type="Gene3D" id="2.60.40.10">
    <property type="entry name" value="Immunoglobulins"/>
    <property type="match status" value="20"/>
</dbReference>
<dbReference type="FunFam" id="2.60.40.10:FF:000147">
    <property type="entry name" value="Myosin light chain kinase"/>
    <property type="match status" value="1"/>
</dbReference>
<feature type="compositionally biased region" description="Basic and acidic residues" evidence="11">
    <location>
        <begin position="1141"/>
        <end position="1190"/>
    </location>
</feature>
<dbReference type="OrthoDB" id="2570713at2759"/>
<dbReference type="Proteomes" id="UP000594454">
    <property type="component" value="Chromosome 1"/>
</dbReference>
<dbReference type="SMART" id="SM00060">
    <property type="entry name" value="FN3"/>
    <property type="match status" value="1"/>
</dbReference>
<keyword evidence="2" id="KW-0728">SH3 domain</keyword>
<dbReference type="FunFam" id="1.10.510.10:FF:000681">
    <property type="entry name" value="Muscle M-line assembly protein unc-89-like Protein"/>
    <property type="match status" value="1"/>
</dbReference>
<feature type="domain" description="Protein kinase" evidence="12">
    <location>
        <begin position="2620"/>
        <end position="2874"/>
    </location>
</feature>
<dbReference type="InterPro" id="IPR000719">
    <property type="entry name" value="Prot_kinase_dom"/>
</dbReference>
<feature type="domain" description="Ig-like" evidence="13">
    <location>
        <begin position="1750"/>
        <end position="1839"/>
    </location>
</feature>
<dbReference type="PROSITE" id="PS50011">
    <property type="entry name" value="PROTEIN_KINASE_DOM"/>
    <property type="match status" value="1"/>
</dbReference>
<dbReference type="GO" id="GO:0008104">
    <property type="term" value="P:intracellular protein localization"/>
    <property type="evidence" value="ECO:0007669"/>
    <property type="project" value="UniProtKB-ARBA"/>
</dbReference>
<dbReference type="InterPro" id="IPR036179">
    <property type="entry name" value="Ig-like_dom_sf"/>
</dbReference>
<feature type="compositionally biased region" description="Low complexity" evidence="11">
    <location>
        <begin position="1129"/>
        <end position="1140"/>
    </location>
</feature>
<dbReference type="FunFam" id="2.60.40.10:FF:000107">
    <property type="entry name" value="Myosin, light chain kinase a"/>
    <property type="match status" value="3"/>
</dbReference>
<feature type="domain" description="Ig-like" evidence="13">
    <location>
        <begin position="2149"/>
        <end position="2226"/>
    </location>
</feature>
<dbReference type="GO" id="GO:0005524">
    <property type="term" value="F:ATP binding"/>
    <property type="evidence" value="ECO:0007669"/>
    <property type="project" value="UniProtKB-KW"/>
</dbReference>
<dbReference type="FunFam" id="2.60.40.10:FF:001036">
    <property type="entry name" value="Muscle M-line assembly protein unc-89"/>
    <property type="match status" value="1"/>
</dbReference>
<evidence type="ECO:0000313" key="15">
    <source>
        <dbReference type="EMBL" id="CAD7077144.1"/>
    </source>
</evidence>
<keyword evidence="8" id="KW-0514">Muscle protein</keyword>
<dbReference type="GO" id="GO:0004672">
    <property type="term" value="F:protein kinase activity"/>
    <property type="evidence" value="ECO:0007669"/>
    <property type="project" value="InterPro"/>
</dbReference>
<dbReference type="PANTHER" id="PTHR47633">
    <property type="entry name" value="IMMUNOGLOBULIN"/>
    <property type="match status" value="1"/>
</dbReference>
<dbReference type="InterPro" id="IPR013098">
    <property type="entry name" value="Ig_I-set"/>
</dbReference>
<dbReference type="FunFam" id="2.60.40.10:FF:000873">
    <property type="entry name" value="Muscle M-line assembly protein unc-89"/>
    <property type="match status" value="1"/>
</dbReference>
<feature type="domain" description="Ig-like" evidence="13">
    <location>
        <begin position="1652"/>
        <end position="1742"/>
    </location>
</feature>
<evidence type="ECO:0000256" key="4">
    <source>
        <dbReference type="ARBA" id="ARBA00022737"/>
    </source>
</evidence>
<dbReference type="FunFam" id="2.60.40.10:FF:000145">
    <property type="entry name" value="Myosin light chain kinase, smooth muscle"/>
    <property type="match status" value="2"/>
</dbReference>
<feature type="domain" description="Ig-like" evidence="13">
    <location>
        <begin position="2047"/>
        <end position="2135"/>
    </location>
</feature>